<dbReference type="InterPro" id="IPR059123">
    <property type="entry name" value="StrF_dom"/>
</dbReference>
<protein>
    <submittedName>
        <fullName evidence="2">Glycosyltransferase</fullName>
    </submittedName>
</protein>
<dbReference type="Proteomes" id="UP001597641">
    <property type="component" value="Unassembled WGS sequence"/>
</dbReference>
<dbReference type="InterPro" id="IPR029044">
    <property type="entry name" value="Nucleotide-diphossugar_trans"/>
</dbReference>
<evidence type="ECO:0000313" key="2">
    <source>
        <dbReference type="EMBL" id="MFD2999146.1"/>
    </source>
</evidence>
<name>A0ABW6BNI2_9BACT</name>
<accession>A0ABW6BNI2</accession>
<comment type="caution">
    <text evidence="2">The sequence shown here is derived from an EMBL/GenBank/DDBJ whole genome shotgun (WGS) entry which is preliminary data.</text>
</comment>
<evidence type="ECO:0000259" key="1">
    <source>
        <dbReference type="Pfam" id="PF13712"/>
    </source>
</evidence>
<sequence>MLSVIICCRKPKLDLEFIQNIDATIGCAYEIITVDNSTNKHSIFSAYNKGASQAVFDVLCFVHDDVFFRTNGWGNILAQTVADAIVGVVGVAGAKVKTKNPSPWWIANEYHSAELLKYNIKQKRGGHMVHDVNPSSNPQYSEVLVLDGVLLCCRQSVWEQTKFDETSYAGFHFYDLDFSLSVWKRGFKNYVNFEILLEHNSAGKIDKSWLKASDIFHRKWAHILPVSLSPLDKKTLNEIEYQASSNYLKQLIKNKSSFPVLLKMWSQVFSYKVPGKDHWRLFLSIIKLGFINSK</sequence>
<dbReference type="SUPFAM" id="SSF53448">
    <property type="entry name" value="Nucleotide-diphospho-sugar transferases"/>
    <property type="match status" value="1"/>
</dbReference>
<proteinExistence type="predicted"/>
<dbReference type="EMBL" id="JBHUOX010000001">
    <property type="protein sequence ID" value="MFD2999146.1"/>
    <property type="molecule type" value="Genomic_DNA"/>
</dbReference>
<evidence type="ECO:0000313" key="3">
    <source>
        <dbReference type="Proteomes" id="UP001597641"/>
    </source>
</evidence>
<dbReference type="Gene3D" id="3.90.550.10">
    <property type="entry name" value="Spore Coat Polysaccharide Biosynthesis Protein SpsA, Chain A"/>
    <property type="match status" value="1"/>
</dbReference>
<keyword evidence="3" id="KW-1185">Reference proteome</keyword>
<dbReference type="Pfam" id="PF13712">
    <property type="entry name" value="Glyco_tranf_2_5"/>
    <property type="match status" value="1"/>
</dbReference>
<organism evidence="2 3">
    <name type="scientific">Pontibacter toksunensis</name>
    <dbReference type="NCBI Taxonomy" id="1332631"/>
    <lineage>
        <taxon>Bacteria</taxon>
        <taxon>Pseudomonadati</taxon>
        <taxon>Bacteroidota</taxon>
        <taxon>Cytophagia</taxon>
        <taxon>Cytophagales</taxon>
        <taxon>Hymenobacteraceae</taxon>
        <taxon>Pontibacter</taxon>
    </lineage>
</organism>
<reference evidence="3" key="1">
    <citation type="journal article" date="2019" name="Int. J. Syst. Evol. Microbiol.">
        <title>The Global Catalogue of Microorganisms (GCM) 10K type strain sequencing project: providing services to taxonomists for standard genome sequencing and annotation.</title>
        <authorList>
            <consortium name="The Broad Institute Genomics Platform"/>
            <consortium name="The Broad Institute Genome Sequencing Center for Infectious Disease"/>
            <person name="Wu L."/>
            <person name="Ma J."/>
        </authorList>
    </citation>
    <scope>NUCLEOTIDE SEQUENCE [LARGE SCALE GENOMIC DNA]</scope>
    <source>
        <strain evidence="3">KCTC 23984</strain>
    </source>
</reference>
<dbReference type="RefSeq" id="WP_377480175.1">
    <property type="nucleotide sequence ID" value="NZ_JBHUOX010000001.1"/>
</dbReference>
<gene>
    <name evidence="2" type="ORF">ACFS7Z_02150</name>
</gene>
<feature type="domain" description="Streptomycin biosynthesis protein StrF" evidence="1">
    <location>
        <begin position="15"/>
        <end position="191"/>
    </location>
</feature>